<dbReference type="InterPro" id="IPR050135">
    <property type="entry name" value="dGTPase-like"/>
</dbReference>
<dbReference type="EMBL" id="WKFB01001230">
    <property type="protein sequence ID" value="KAF6714557.1"/>
    <property type="molecule type" value="Genomic_DNA"/>
</dbReference>
<dbReference type="Gene3D" id="1.10.3210.10">
    <property type="entry name" value="Hypothetical protein af1432"/>
    <property type="match status" value="1"/>
</dbReference>
<evidence type="ECO:0000313" key="4">
    <source>
        <dbReference type="Proteomes" id="UP000646548"/>
    </source>
</evidence>
<name>A0A834F1A6_ORYME</name>
<organism evidence="3 4">
    <name type="scientific">Oryzias melastigma</name>
    <name type="common">Marine medaka</name>
    <dbReference type="NCBI Taxonomy" id="30732"/>
    <lineage>
        <taxon>Eukaryota</taxon>
        <taxon>Metazoa</taxon>
        <taxon>Chordata</taxon>
        <taxon>Craniata</taxon>
        <taxon>Vertebrata</taxon>
        <taxon>Euteleostomi</taxon>
        <taxon>Actinopterygii</taxon>
        <taxon>Neopterygii</taxon>
        <taxon>Teleostei</taxon>
        <taxon>Neoteleostei</taxon>
        <taxon>Acanthomorphata</taxon>
        <taxon>Ovalentaria</taxon>
        <taxon>Atherinomorphae</taxon>
        <taxon>Beloniformes</taxon>
        <taxon>Adrianichthyidae</taxon>
        <taxon>Oryziinae</taxon>
        <taxon>Oryzias</taxon>
    </lineage>
</organism>
<dbReference type="InterPro" id="IPR006674">
    <property type="entry name" value="HD_domain"/>
</dbReference>
<dbReference type="GO" id="GO:0008832">
    <property type="term" value="F:dGTPase activity"/>
    <property type="evidence" value="ECO:0007669"/>
    <property type="project" value="TreeGrafter"/>
</dbReference>
<dbReference type="Pfam" id="PF01966">
    <property type="entry name" value="HD"/>
    <property type="match status" value="1"/>
</dbReference>
<proteinExistence type="inferred from homology"/>
<dbReference type="GO" id="GO:0045088">
    <property type="term" value="P:regulation of innate immune response"/>
    <property type="evidence" value="ECO:0007669"/>
    <property type="project" value="TreeGrafter"/>
</dbReference>
<dbReference type="AlphaFoldDB" id="A0A834F1A6"/>
<feature type="domain" description="HD" evidence="2">
    <location>
        <begin position="71"/>
        <end position="115"/>
    </location>
</feature>
<evidence type="ECO:0000259" key="2">
    <source>
        <dbReference type="Pfam" id="PF01966"/>
    </source>
</evidence>
<dbReference type="GO" id="GO:0005634">
    <property type="term" value="C:nucleus"/>
    <property type="evidence" value="ECO:0007669"/>
    <property type="project" value="TreeGrafter"/>
</dbReference>
<dbReference type="PANTHER" id="PTHR11373:SF4">
    <property type="entry name" value="DEOXYNUCLEOSIDE TRIPHOSPHATE TRIPHOSPHOHYDROLASE SAMHD1"/>
    <property type="match status" value="1"/>
</dbReference>
<dbReference type="Proteomes" id="UP000646548">
    <property type="component" value="Unassembled WGS sequence"/>
</dbReference>
<dbReference type="InterPro" id="IPR003607">
    <property type="entry name" value="HD/PDEase_dom"/>
</dbReference>
<feature type="non-terminal residue" evidence="3">
    <location>
        <position position="1"/>
    </location>
</feature>
<comment type="similarity">
    <text evidence="1">Belongs to the SAMHD1 family.</text>
</comment>
<protein>
    <submittedName>
        <fullName evidence="3">Deoxynucleoside triphosphate triphosphohydrolase SAMHD1</fullName>
    </submittedName>
</protein>
<evidence type="ECO:0000313" key="3">
    <source>
        <dbReference type="EMBL" id="KAF6714557.1"/>
    </source>
</evidence>
<dbReference type="PANTHER" id="PTHR11373">
    <property type="entry name" value="DEOXYNUCLEOSIDE TRIPHOSPHATE TRIPHOSPHOHYDROLASE"/>
    <property type="match status" value="1"/>
</dbReference>
<sequence length="155" mass="17005">KSFNTKSKMALTQSSNGGDKFGKVFNDSIHGHVELHPLLVKIIDTPQFQRLRNLKQLGGGYLVYPGASHNRFEHSIGVAYLAGVLAKTLQENQPELKITVRDILCVQIAGLCHDLDFFCNRYPSSSSVPGADGSSSSSWTVVNVNLIHHLVFKGK</sequence>
<dbReference type="GO" id="GO:0051607">
    <property type="term" value="P:defense response to virus"/>
    <property type="evidence" value="ECO:0007669"/>
    <property type="project" value="TreeGrafter"/>
</dbReference>
<gene>
    <name evidence="3" type="ORF">FQA47_007057</name>
</gene>
<keyword evidence="3" id="KW-0378">Hydrolase</keyword>
<evidence type="ECO:0000256" key="1">
    <source>
        <dbReference type="ARBA" id="ARBA00005776"/>
    </source>
</evidence>
<dbReference type="CDD" id="cd00077">
    <property type="entry name" value="HDc"/>
    <property type="match status" value="1"/>
</dbReference>
<dbReference type="SUPFAM" id="SSF109604">
    <property type="entry name" value="HD-domain/PDEase-like"/>
    <property type="match status" value="1"/>
</dbReference>
<comment type="caution">
    <text evidence="3">The sequence shown here is derived from an EMBL/GenBank/DDBJ whole genome shotgun (WGS) entry which is preliminary data.</text>
</comment>
<reference evidence="3" key="1">
    <citation type="journal article" name="BMC Genomics">
        <title>Long-read sequencing and de novo genome assembly of marine medaka (Oryzias melastigma).</title>
        <authorList>
            <person name="Liang P."/>
            <person name="Saqib H.S.A."/>
            <person name="Ni X."/>
            <person name="Shen Y."/>
        </authorList>
    </citation>
    <scope>NUCLEOTIDE SEQUENCE</scope>
    <source>
        <strain evidence="3">Bigg-433</strain>
    </source>
</reference>
<accession>A0A834F1A6</accession>
<dbReference type="GO" id="GO:0006203">
    <property type="term" value="P:dGTP catabolic process"/>
    <property type="evidence" value="ECO:0007669"/>
    <property type="project" value="TreeGrafter"/>
</dbReference>